<dbReference type="RefSeq" id="XP_013782768.1">
    <property type="nucleotide sequence ID" value="XM_013927314.2"/>
</dbReference>
<keyword evidence="2" id="KW-0597">Phosphoprotein</keyword>
<dbReference type="PANTHER" id="PTHR16188">
    <property type="entry name" value="PROTEIN PHOSPHATASE 1 INHIBITOR POTENTIATED BY PROTEIN KINASE C"/>
    <property type="match status" value="1"/>
</dbReference>
<keyword evidence="5" id="KW-1185">Reference proteome</keyword>
<proteinExistence type="inferred from homology"/>
<sequence length="137" mass="15769">MECSISAAYPKHPSGGSNLKTSSPPKTGLHVNFDTEGEEVSERKKKYLTAKYGQHQMSLIKKRLRVEMWMYDQLQSLYGCTDDSDNHSVEIDLDEVLDMDTDITRRQWLREKVVGAKSSRDTIEKFIDELLQRAKTL</sequence>
<gene>
    <name evidence="6 7" type="primary">LOC106467005</name>
</gene>
<reference evidence="6 7" key="1">
    <citation type="submission" date="2025-05" db="UniProtKB">
        <authorList>
            <consortium name="RefSeq"/>
        </authorList>
    </citation>
    <scope>IDENTIFICATION</scope>
    <source>
        <tissue evidence="6 7">Muscle</tissue>
    </source>
</reference>
<protein>
    <submittedName>
        <fullName evidence="6 7">Protein phosphatase 1 regulatory subunit 14C-like</fullName>
    </submittedName>
</protein>
<evidence type="ECO:0000256" key="3">
    <source>
        <dbReference type="ARBA" id="ARBA00023272"/>
    </source>
</evidence>
<evidence type="ECO:0000313" key="7">
    <source>
        <dbReference type="RefSeq" id="XP_022250793.1"/>
    </source>
</evidence>
<evidence type="ECO:0000256" key="4">
    <source>
        <dbReference type="SAM" id="MobiDB-lite"/>
    </source>
</evidence>
<evidence type="ECO:0000313" key="6">
    <source>
        <dbReference type="RefSeq" id="XP_013782768.1"/>
    </source>
</evidence>
<name>A0ABM1BIP0_LIMPO</name>
<dbReference type="InterPro" id="IPR036658">
    <property type="entry name" value="CPI-17_sf"/>
</dbReference>
<dbReference type="RefSeq" id="XP_022250793.1">
    <property type="nucleotide sequence ID" value="XM_022395085.1"/>
</dbReference>
<dbReference type="Gene3D" id="1.10.150.220">
    <property type="entry name" value="CPI-17"/>
    <property type="match status" value="1"/>
</dbReference>
<comment type="similarity">
    <text evidence="1">Belongs to the PP1 inhibitor family.</text>
</comment>
<dbReference type="SUPFAM" id="SSF81790">
    <property type="entry name" value="Myosin phosphatase inhibitor 17kDa protein, CPI-17"/>
    <property type="match status" value="1"/>
</dbReference>
<dbReference type="Proteomes" id="UP000694941">
    <property type="component" value="Unplaced"/>
</dbReference>
<dbReference type="InterPro" id="IPR008025">
    <property type="entry name" value="CPI-17"/>
</dbReference>
<feature type="region of interest" description="Disordered" evidence="4">
    <location>
        <begin position="1"/>
        <end position="37"/>
    </location>
</feature>
<dbReference type="Pfam" id="PF05361">
    <property type="entry name" value="PP1_inhibitor"/>
    <property type="match status" value="1"/>
</dbReference>
<evidence type="ECO:0000256" key="2">
    <source>
        <dbReference type="ARBA" id="ARBA00022553"/>
    </source>
</evidence>
<keyword evidence="3" id="KW-0650">Protein phosphatase inhibitor</keyword>
<evidence type="ECO:0000313" key="5">
    <source>
        <dbReference type="Proteomes" id="UP000694941"/>
    </source>
</evidence>
<accession>A0ABM1BIP0</accession>
<organism evidence="5 6">
    <name type="scientific">Limulus polyphemus</name>
    <name type="common">Atlantic horseshoe crab</name>
    <dbReference type="NCBI Taxonomy" id="6850"/>
    <lineage>
        <taxon>Eukaryota</taxon>
        <taxon>Metazoa</taxon>
        <taxon>Ecdysozoa</taxon>
        <taxon>Arthropoda</taxon>
        <taxon>Chelicerata</taxon>
        <taxon>Merostomata</taxon>
        <taxon>Xiphosura</taxon>
        <taxon>Limulidae</taxon>
        <taxon>Limulus</taxon>
    </lineage>
</organism>
<feature type="compositionally biased region" description="Polar residues" evidence="4">
    <location>
        <begin position="15"/>
        <end position="25"/>
    </location>
</feature>
<evidence type="ECO:0000256" key="1">
    <source>
        <dbReference type="ARBA" id="ARBA00005483"/>
    </source>
</evidence>
<dbReference type="GeneID" id="106467005"/>
<dbReference type="PANTHER" id="PTHR16188:SF14">
    <property type="entry name" value="GEO07393P1"/>
    <property type="match status" value="1"/>
</dbReference>